<dbReference type="PROSITE" id="PS51471">
    <property type="entry name" value="FE2OG_OXY"/>
    <property type="match status" value="1"/>
</dbReference>
<dbReference type="Pfam" id="PF14226">
    <property type="entry name" value="DIOX_N"/>
    <property type="match status" value="1"/>
</dbReference>
<dbReference type="InterPro" id="IPR050231">
    <property type="entry name" value="Iron_ascorbate_oxido_reductase"/>
</dbReference>
<evidence type="ECO:0000256" key="7">
    <source>
        <dbReference type="RuleBase" id="RU003682"/>
    </source>
</evidence>
<keyword evidence="4 7" id="KW-0560">Oxidoreductase</keyword>
<evidence type="ECO:0000256" key="4">
    <source>
        <dbReference type="ARBA" id="ARBA00023002"/>
    </source>
</evidence>
<evidence type="ECO:0000256" key="3">
    <source>
        <dbReference type="ARBA" id="ARBA00022964"/>
    </source>
</evidence>
<dbReference type="InterPro" id="IPR044861">
    <property type="entry name" value="IPNS-like_FE2OG_OXY"/>
</dbReference>
<accession>A0AAE1KAP2</accession>
<keyword evidence="2 7" id="KW-0479">Metal-binding</keyword>
<dbReference type="Gene3D" id="2.60.120.330">
    <property type="entry name" value="B-lactam Antibiotic, Isopenicillin N Synthase, Chain"/>
    <property type="match status" value="1"/>
</dbReference>
<comment type="function">
    <text evidence="6">Probable 2-oxoglutarate-dependent dioxygenase that may be involved in glucosinolates biosynthesis. May play a role in the production of aliphatic glucosinolates.</text>
</comment>
<dbReference type="InterPro" id="IPR026992">
    <property type="entry name" value="DIOX_N"/>
</dbReference>
<dbReference type="GO" id="GO:0051213">
    <property type="term" value="F:dioxygenase activity"/>
    <property type="evidence" value="ECO:0007669"/>
    <property type="project" value="UniProtKB-KW"/>
</dbReference>
<dbReference type="Proteomes" id="UP001293593">
    <property type="component" value="Unassembled WGS sequence"/>
</dbReference>
<dbReference type="Pfam" id="PF03171">
    <property type="entry name" value="2OG-FeII_Oxy"/>
    <property type="match status" value="1"/>
</dbReference>
<feature type="domain" description="Fe2OG dioxygenase" evidence="8">
    <location>
        <begin position="167"/>
        <end position="269"/>
    </location>
</feature>
<evidence type="ECO:0000259" key="8">
    <source>
        <dbReference type="PROSITE" id="PS51471"/>
    </source>
</evidence>
<dbReference type="FunFam" id="2.60.120.330:FF:000022">
    <property type="entry name" value="Probable 2-oxoglutarate-dependent dioxygenase AOP1.2"/>
    <property type="match status" value="1"/>
</dbReference>
<comment type="similarity">
    <text evidence="1 7">Belongs to the iron/ascorbate-dependent oxidoreductase family.</text>
</comment>
<keyword evidence="5 7" id="KW-0408">Iron</keyword>
<evidence type="ECO:0000256" key="6">
    <source>
        <dbReference type="ARBA" id="ARBA00057022"/>
    </source>
</evidence>
<dbReference type="AlphaFoldDB" id="A0AAE1KAP2"/>
<dbReference type="InterPro" id="IPR027443">
    <property type="entry name" value="IPNS-like_sf"/>
</dbReference>
<evidence type="ECO:0000313" key="10">
    <source>
        <dbReference type="Proteomes" id="UP001293593"/>
    </source>
</evidence>
<dbReference type="InterPro" id="IPR005123">
    <property type="entry name" value="Oxoglu/Fe-dep_dioxygenase_dom"/>
</dbReference>
<dbReference type="PANTHER" id="PTHR47990">
    <property type="entry name" value="2-OXOGLUTARATE (2OG) AND FE(II)-DEPENDENT OXYGENASE SUPERFAMILY PROTEIN-RELATED"/>
    <property type="match status" value="1"/>
</dbReference>
<evidence type="ECO:0000256" key="2">
    <source>
        <dbReference type="ARBA" id="ARBA00022723"/>
    </source>
</evidence>
<dbReference type="GO" id="GO:0046872">
    <property type="term" value="F:metal ion binding"/>
    <property type="evidence" value="ECO:0007669"/>
    <property type="project" value="UniProtKB-KW"/>
</dbReference>
<proteinExistence type="inferred from homology"/>
<dbReference type="SUPFAM" id="SSF51197">
    <property type="entry name" value="Clavaminate synthase-like"/>
    <property type="match status" value="1"/>
</dbReference>
<evidence type="ECO:0000313" key="9">
    <source>
        <dbReference type="EMBL" id="KAK4269884.1"/>
    </source>
</evidence>
<name>A0AAE1KAP2_9FABA</name>
<protein>
    <recommendedName>
        <fullName evidence="8">Fe2OG dioxygenase domain-containing protein</fullName>
    </recommendedName>
</protein>
<gene>
    <name evidence="9" type="ORF">QN277_022982</name>
</gene>
<comment type="caution">
    <text evidence="9">The sequence shown here is derived from an EMBL/GenBank/DDBJ whole genome shotgun (WGS) entry which is preliminary data.</text>
</comment>
<keyword evidence="3" id="KW-0223">Dioxygenase</keyword>
<evidence type="ECO:0000256" key="1">
    <source>
        <dbReference type="ARBA" id="ARBA00008056"/>
    </source>
</evidence>
<organism evidence="9 10">
    <name type="scientific">Acacia crassicarpa</name>
    <name type="common">northern wattle</name>
    <dbReference type="NCBI Taxonomy" id="499986"/>
    <lineage>
        <taxon>Eukaryota</taxon>
        <taxon>Viridiplantae</taxon>
        <taxon>Streptophyta</taxon>
        <taxon>Embryophyta</taxon>
        <taxon>Tracheophyta</taxon>
        <taxon>Spermatophyta</taxon>
        <taxon>Magnoliopsida</taxon>
        <taxon>eudicotyledons</taxon>
        <taxon>Gunneridae</taxon>
        <taxon>Pentapetalae</taxon>
        <taxon>rosids</taxon>
        <taxon>fabids</taxon>
        <taxon>Fabales</taxon>
        <taxon>Fabaceae</taxon>
        <taxon>Caesalpinioideae</taxon>
        <taxon>mimosoid clade</taxon>
        <taxon>Acacieae</taxon>
        <taxon>Acacia</taxon>
    </lineage>
</organism>
<evidence type="ECO:0000256" key="5">
    <source>
        <dbReference type="ARBA" id="ARBA00023004"/>
    </source>
</evidence>
<reference evidence="9" key="1">
    <citation type="submission" date="2023-10" db="EMBL/GenBank/DDBJ databases">
        <title>Chromosome-level genome of the transformable northern wattle, Acacia crassicarpa.</title>
        <authorList>
            <person name="Massaro I."/>
            <person name="Sinha N.R."/>
            <person name="Poethig S."/>
            <person name="Leichty A.R."/>
        </authorList>
    </citation>
    <scope>NUCLEOTIDE SEQUENCE</scope>
    <source>
        <strain evidence="9">Acra3RX</strain>
        <tissue evidence="9">Leaf</tissue>
    </source>
</reference>
<dbReference type="EMBL" id="JAWXYG010000006">
    <property type="protein sequence ID" value="KAK4269884.1"/>
    <property type="molecule type" value="Genomic_DNA"/>
</dbReference>
<keyword evidence="10" id="KW-1185">Reference proteome</keyword>
<sequence>MSSLIVSQIPVINFSDENLKPSTETWFSASQIMRSALEANGCFYAMSNKVSAELHNSVLALMEELFDLPLETKRQKTSDKPLHGYYEQSPLAPLYESVGIDFDVGPVNKEAVQKFANIMWPTGYNQFCETMNQYAKLLEEMDQTAKRLLFDAYGLDKRHCDSLLESTSYMLRSFKYHIPQNNESNCGLHDHTDASYFTILHQNNVRGVQVKLRSGEWIDVDPLPSLFLFVAGDALKVWSNDRIQACEHKVIIKEKMKRRSMGLFSFNNKMVQIQEELIDEDHPKRYKSFDHYEYLRFREKFPTEAPGPPVFFRCDVIMQDERT</sequence>